<dbReference type="Proteomes" id="UP000000768">
    <property type="component" value="Chromosome 9"/>
</dbReference>
<accession>A0A1Z5R0L7</accession>
<organism evidence="1 2">
    <name type="scientific">Sorghum bicolor</name>
    <name type="common">Sorghum</name>
    <name type="synonym">Sorghum vulgare</name>
    <dbReference type="NCBI Taxonomy" id="4558"/>
    <lineage>
        <taxon>Eukaryota</taxon>
        <taxon>Viridiplantae</taxon>
        <taxon>Streptophyta</taxon>
        <taxon>Embryophyta</taxon>
        <taxon>Tracheophyta</taxon>
        <taxon>Spermatophyta</taxon>
        <taxon>Magnoliopsida</taxon>
        <taxon>Liliopsida</taxon>
        <taxon>Poales</taxon>
        <taxon>Poaceae</taxon>
        <taxon>PACMAD clade</taxon>
        <taxon>Panicoideae</taxon>
        <taxon>Andropogonodae</taxon>
        <taxon>Andropogoneae</taxon>
        <taxon>Sorghinae</taxon>
        <taxon>Sorghum</taxon>
    </lineage>
</organism>
<reference evidence="2" key="2">
    <citation type="journal article" date="2018" name="Plant J.">
        <title>The Sorghum bicolor reference genome: improved assembly, gene annotations, a transcriptome atlas, and signatures of genome organization.</title>
        <authorList>
            <person name="McCormick R.F."/>
            <person name="Truong S.K."/>
            <person name="Sreedasyam A."/>
            <person name="Jenkins J."/>
            <person name="Shu S."/>
            <person name="Sims D."/>
            <person name="Kennedy M."/>
            <person name="Amirebrahimi M."/>
            <person name="Weers B.D."/>
            <person name="McKinley B."/>
            <person name="Mattison A."/>
            <person name="Morishige D.T."/>
            <person name="Grimwood J."/>
            <person name="Schmutz J."/>
            <person name="Mullet J.E."/>
        </authorList>
    </citation>
    <scope>NUCLEOTIDE SEQUENCE [LARGE SCALE GENOMIC DNA]</scope>
    <source>
        <strain evidence="2">cv. BTx623</strain>
    </source>
</reference>
<dbReference type="AlphaFoldDB" id="A0A1Z5R0L7"/>
<name>A0A1Z5R0L7_SORBI</name>
<proteinExistence type="predicted"/>
<sequence>MYVTENVKQLTKHCSLPFIQMVIRTAFTTFKANHEEMMK</sequence>
<reference evidence="1 2" key="1">
    <citation type="journal article" date="2009" name="Nature">
        <title>The Sorghum bicolor genome and the diversification of grasses.</title>
        <authorList>
            <person name="Paterson A.H."/>
            <person name="Bowers J.E."/>
            <person name="Bruggmann R."/>
            <person name="Dubchak I."/>
            <person name="Grimwood J."/>
            <person name="Gundlach H."/>
            <person name="Haberer G."/>
            <person name="Hellsten U."/>
            <person name="Mitros T."/>
            <person name="Poliakov A."/>
            <person name="Schmutz J."/>
            <person name="Spannagl M."/>
            <person name="Tang H."/>
            <person name="Wang X."/>
            <person name="Wicker T."/>
            <person name="Bharti A.K."/>
            <person name="Chapman J."/>
            <person name="Feltus F.A."/>
            <person name="Gowik U."/>
            <person name="Grigoriev I.V."/>
            <person name="Lyons E."/>
            <person name="Maher C.A."/>
            <person name="Martis M."/>
            <person name="Narechania A."/>
            <person name="Otillar R.P."/>
            <person name="Penning B.W."/>
            <person name="Salamov A.A."/>
            <person name="Wang Y."/>
            <person name="Zhang L."/>
            <person name="Carpita N.C."/>
            <person name="Freeling M."/>
            <person name="Gingle A.R."/>
            <person name="Hash C.T."/>
            <person name="Keller B."/>
            <person name="Klein P."/>
            <person name="Kresovich S."/>
            <person name="McCann M.C."/>
            <person name="Ming R."/>
            <person name="Peterson D.G."/>
            <person name="Mehboob-ur-Rahman"/>
            <person name="Ware D."/>
            <person name="Westhoff P."/>
            <person name="Mayer K.F."/>
            <person name="Messing J."/>
            <person name="Rokhsar D.S."/>
        </authorList>
    </citation>
    <scope>NUCLEOTIDE SEQUENCE [LARGE SCALE GENOMIC DNA]</scope>
    <source>
        <strain evidence="2">cv. BTx623</strain>
    </source>
</reference>
<protein>
    <submittedName>
        <fullName evidence="1">Uncharacterized protein</fullName>
    </submittedName>
</protein>
<dbReference type="InParanoid" id="A0A1Z5R0L7"/>
<evidence type="ECO:0000313" key="2">
    <source>
        <dbReference type="Proteomes" id="UP000000768"/>
    </source>
</evidence>
<dbReference type="EMBL" id="CM000768">
    <property type="protein sequence ID" value="OQU77328.1"/>
    <property type="molecule type" value="Genomic_DNA"/>
</dbReference>
<keyword evidence="2" id="KW-1185">Reference proteome</keyword>
<evidence type="ECO:0000313" key="1">
    <source>
        <dbReference type="EMBL" id="OQU77328.1"/>
    </source>
</evidence>
<dbReference type="Gramene" id="OQU77328">
    <property type="protein sequence ID" value="OQU77328"/>
    <property type="gene ID" value="SORBI_3009G028650"/>
</dbReference>
<gene>
    <name evidence="1" type="ORF">SORBI_3009G028650</name>
</gene>